<dbReference type="GO" id="GO:0016791">
    <property type="term" value="F:phosphatase activity"/>
    <property type="evidence" value="ECO:0007669"/>
    <property type="project" value="TreeGrafter"/>
</dbReference>
<dbReference type="EMBL" id="HBKQ01051287">
    <property type="protein sequence ID" value="CAE2276893.1"/>
    <property type="molecule type" value="Transcribed_RNA"/>
</dbReference>
<dbReference type="PANTHER" id="PTHR48100">
    <property type="entry name" value="BROAD-SPECIFICITY PHOSPHATASE YOR283W-RELATED"/>
    <property type="match status" value="1"/>
</dbReference>
<evidence type="ECO:0008006" key="3">
    <source>
        <dbReference type="Google" id="ProtNLM"/>
    </source>
</evidence>
<dbReference type="AlphaFoldDB" id="A0A7S4JWV9"/>
<organism evidence="2">
    <name type="scientific">Odontella aurita</name>
    <dbReference type="NCBI Taxonomy" id="265563"/>
    <lineage>
        <taxon>Eukaryota</taxon>
        <taxon>Sar</taxon>
        <taxon>Stramenopiles</taxon>
        <taxon>Ochrophyta</taxon>
        <taxon>Bacillariophyta</taxon>
        <taxon>Mediophyceae</taxon>
        <taxon>Biddulphiophycidae</taxon>
        <taxon>Eupodiscales</taxon>
        <taxon>Odontellaceae</taxon>
        <taxon>Odontella</taxon>
    </lineage>
</organism>
<dbReference type="Pfam" id="PF00300">
    <property type="entry name" value="His_Phos_1"/>
    <property type="match status" value="1"/>
</dbReference>
<sequence length="288" mass="31130">MRHGSSFGGMQNRHNSTATSRRGYGSILTTSLFLISTMSKSAVAMGVAVTERAQRFAGLLPLLPRPRRRVYFLRHGMTDWNRRGFVQGSGFDIPLNEDGVAQAGYAAEELAALPITVVASSHLSRAAGTADAVAVYHPGAARVTSKGFGEIDYGELEGKCLHSDDAEARRLKEQFDRVSLDMEGDVHAGYPGGETARQVETRARGALRQLLKDCPEDRHLVVVGHGRINRLLLASLLHGDATKFAPIEQGNTAISVVDYDPGEDGWTEVMLNYCAHTEDRGAASGGCY</sequence>
<dbReference type="InterPro" id="IPR013078">
    <property type="entry name" value="His_Pase_superF_clade-1"/>
</dbReference>
<dbReference type="SUPFAM" id="SSF53254">
    <property type="entry name" value="Phosphoglycerate mutase-like"/>
    <property type="match status" value="1"/>
</dbReference>
<name>A0A7S4JWV9_9STRA</name>
<dbReference type="InterPro" id="IPR050275">
    <property type="entry name" value="PGM_Phosphatase"/>
</dbReference>
<dbReference type="InterPro" id="IPR029033">
    <property type="entry name" value="His_PPase_superfam"/>
</dbReference>
<dbReference type="CDD" id="cd07067">
    <property type="entry name" value="HP_PGM_like"/>
    <property type="match status" value="1"/>
</dbReference>
<gene>
    <name evidence="2" type="ORF">OAUR00152_LOCUS35370</name>
</gene>
<dbReference type="PANTHER" id="PTHR48100:SF10">
    <property type="entry name" value="2-CARBOXY-D-ARABINITOL-1-PHOSPHATASE-RELATED"/>
    <property type="match status" value="1"/>
</dbReference>
<accession>A0A7S4JWV9</accession>
<feature type="compositionally biased region" description="Polar residues" evidence="1">
    <location>
        <begin position="8"/>
        <end position="20"/>
    </location>
</feature>
<reference evidence="2" key="1">
    <citation type="submission" date="2021-01" db="EMBL/GenBank/DDBJ databases">
        <authorList>
            <person name="Corre E."/>
            <person name="Pelletier E."/>
            <person name="Niang G."/>
            <person name="Scheremetjew M."/>
            <person name="Finn R."/>
            <person name="Kale V."/>
            <person name="Holt S."/>
            <person name="Cochrane G."/>
            <person name="Meng A."/>
            <person name="Brown T."/>
            <person name="Cohen L."/>
        </authorList>
    </citation>
    <scope>NUCLEOTIDE SEQUENCE</scope>
    <source>
        <strain evidence="2">Isolate 1302-5</strain>
    </source>
</reference>
<protein>
    <recommendedName>
        <fullName evidence="3">Phosphoglycerate mutase (2,3-diphosphoglycerate-dependent)</fullName>
    </recommendedName>
</protein>
<feature type="region of interest" description="Disordered" evidence="1">
    <location>
        <begin position="1"/>
        <end position="21"/>
    </location>
</feature>
<dbReference type="SMART" id="SM00855">
    <property type="entry name" value="PGAM"/>
    <property type="match status" value="1"/>
</dbReference>
<proteinExistence type="predicted"/>
<evidence type="ECO:0000256" key="1">
    <source>
        <dbReference type="SAM" id="MobiDB-lite"/>
    </source>
</evidence>
<dbReference type="Gene3D" id="3.40.50.1240">
    <property type="entry name" value="Phosphoglycerate mutase-like"/>
    <property type="match status" value="1"/>
</dbReference>
<evidence type="ECO:0000313" key="2">
    <source>
        <dbReference type="EMBL" id="CAE2276893.1"/>
    </source>
</evidence>